<evidence type="ECO:0000256" key="4">
    <source>
        <dbReference type="ARBA" id="ARBA00022692"/>
    </source>
</evidence>
<name>A0A0U9IAN0_9BACT</name>
<evidence type="ECO:0000313" key="9">
    <source>
        <dbReference type="Proteomes" id="UP000054976"/>
    </source>
</evidence>
<keyword evidence="4 7" id="KW-0812">Transmembrane</keyword>
<feature type="transmembrane region" description="Helical" evidence="7">
    <location>
        <begin position="201"/>
        <end position="219"/>
    </location>
</feature>
<comment type="subcellular location">
    <subcellularLocation>
        <location evidence="1">Membrane</location>
        <topology evidence="1">Multi-pass membrane protein</topology>
    </subcellularLocation>
</comment>
<evidence type="ECO:0000256" key="7">
    <source>
        <dbReference type="RuleBase" id="RU362044"/>
    </source>
</evidence>
<dbReference type="Pfam" id="PF02405">
    <property type="entry name" value="MlaE"/>
    <property type="match status" value="1"/>
</dbReference>
<dbReference type="InterPro" id="IPR030802">
    <property type="entry name" value="Permease_MalE"/>
</dbReference>
<dbReference type="Proteomes" id="UP000054976">
    <property type="component" value="Unassembled WGS sequence"/>
</dbReference>
<dbReference type="EMBL" id="BCNO01000002">
    <property type="protein sequence ID" value="GAQ95350.1"/>
    <property type="molecule type" value="Genomic_DNA"/>
</dbReference>
<dbReference type="GO" id="GO:0005548">
    <property type="term" value="F:phospholipid transporter activity"/>
    <property type="evidence" value="ECO:0007669"/>
    <property type="project" value="TreeGrafter"/>
</dbReference>
<evidence type="ECO:0000313" key="8">
    <source>
        <dbReference type="EMBL" id="GAQ95350.1"/>
    </source>
</evidence>
<evidence type="ECO:0000256" key="1">
    <source>
        <dbReference type="ARBA" id="ARBA00004141"/>
    </source>
</evidence>
<comment type="caution">
    <text evidence="8">The sequence shown here is derived from an EMBL/GenBank/DDBJ whole genome shotgun (WGS) entry which is preliminary data.</text>
</comment>
<feature type="transmembrane region" description="Helical" evidence="7">
    <location>
        <begin position="231"/>
        <end position="254"/>
    </location>
</feature>
<keyword evidence="5 7" id="KW-1133">Transmembrane helix</keyword>
<comment type="caution">
    <text evidence="7">Lacks conserved residue(s) required for the propagation of feature annotation.</text>
</comment>
<dbReference type="GO" id="GO:0043190">
    <property type="term" value="C:ATP-binding cassette (ABC) transporter complex"/>
    <property type="evidence" value="ECO:0007669"/>
    <property type="project" value="InterPro"/>
</dbReference>
<organism evidence="8 9">
    <name type="scientific">Thermodesulfovibrio aggregans</name>
    <dbReference type="NCBI Taxonomy" id="86166"/>
    <lineage>
        <taxon>Bacteria</taxon>
        <taxon>Pseudomonadati</taxon>
        <taxon>Nitrospirota</taxon>
        <taxon>Thermodesulfovibrionia</taxon>
        <taxon>Thermodesulfovibrionales</taxon>
        <taxon>Thermodesulfovibrionaceae</taxon>
        <taxon>Thermodesulfovibrio</taxon>
    </lineage>
</organism>
<gene>
    <name evidence="8" type="ORF">TAGGR_2240</name>
</gene>
<accession>A0A0U9IAN0</accession>
<evidence type="ECO:0000256" key="6">
    <source>
        <dbReference type="ARBA" id="ARBA00023136"/>
    </source>
</evidence>
<dbReference type="InterPro" id="IPR003453">
    <property type="entry name" value="ABC_MlaE_roteobac"/>
</dbReference>
<dbReference type="RefSeq" id="WP_059176791.1">
    <property type="nucleotide sequence ID" value="NZ_BCNO01000002.1"/>
</dbReference>
<dbReference type="PANTHER" id="PTHR30188">
    <property type="entry name" value="ABC TRANSPORTER PERMEASE PROTEIN-RELATED"/>
    <property type="match status" value="1"/>
</dbReference>
<evidence type="ECO:0000256" key="2">
    <source>
        <dbReference type="ARBA" id="ARBA00007556"/>
    </source>
</evidence>
<evidence type="ECO:0000256" key="5">
    <source>
        <dbReference type="ARBA" id="ARBA00022989"/>
    </source>
</evidence>
<comment type="similarity">
    <text evidence="2 7">Belongs to the MlaE permease family.</text>
</comment>
<dbReference type="PANTHER" id="PTHR30188:SF4">
    <property type="entry name" value="PROTEIN TRIGALACTOSYLDIACYLGLYCEROL 1, CHLOROPLASTIC"/>
    <property type="match status" value="1"/>
</dbReference>
<dbReference type="NCBIfam" id="TIGR00056">
    <property type="entry name" value="MlaE family lipid ABC transporter permease subunit"/>
    <property type="match status" value="1"/>
</dbReference>
<dbReference type="STRING" id="86166.TAGGR_2240"/>
<keyword evidence="9" id="KW-1185">Reference proteome</keyword>
<dbReference type="OrthoDB" id="9805022at2"/>
<protein>
    <submittedName>
        <fullName evidence="8">Phospholipid/cholesterol/gamma-HCH transport system permease protein</fullName>
    </submittedName>
</protein>
<evidence type="ECO:0000256" key="3">
    <source>
        <dbReference type="ARBA" id="ARBA00022448"/>
    </source>
</evidence>
<feature type="transmembrane region" description="Helical" evidence="7">
    <location>
        <begin position="142"/>
        <end position="168"/>
    </location>
</feature>
<keyword evidence="6 7" id="KW-0472">Membrane</keyword>
<keyword evidence="3" id="KW-0813">Transport</keyword>
<reference evidence="9" key="1">
    <citation type="submission" date="2016-01" db="EMBL/GenBank/DDBJ databases">
        <title>Draft genome sequence of Thermodesulfovibrio aggregans strain TGE-P1.</title>
        <authorList>
            <person name="Sekiguchi Y."/>
            <person name="Ohashi A."/>
            <person name="Matsuura N."/>
            <person name="Tourlousse M.D."/>
        </authorList>
    </citation>
    <scope>NUCLEOTIDE SEQUENCE [LARGE SCALE GENOMIC DNA]</scope>
    <source>
        <strain evidence="9">TGE-P1</strain>
    </source>
</reference>
<proteinExistence type="inferred from homology"/>
<sequence>MKINEKIKKTMADLQDFYLLCINSTLRVFKRPLYIDDIVEQMEYAGSSSVFIVSLVCLFVGMALTLQLSAELSRVGLKMYTGKIVGIAVIREIGPLVTALVFIGRVGAGQTAEIGSMILGHQIDTLRVYGIDPVKKVVIPRVIASVIMLPCLTIIGDLVCLLGGYYIAVFVSNQSGSFYWSSIIRELNFQNVFSGSIKPFIFGYLISCISCFYGLTTRGGAKGLRTSTTKAVVTSIVIVIATDFILTRILLYALGFTV</sequence>
<feature type="transmembrane region" description="Helical" evidence="7">
    <location>
        <begin position="49"/>
        <end position="70"/>
    </location>
</feature>
<dbReference type="AlphaFoldDB" id="A0A0U9IAN0"/>